<keyword evidence="2" id="KW-0472">Membrane</keyword>
<keyword evidence="2" id="KW-1133">Transmembrane helix</keyword>
<feature type="compositionally biased region" description="Basic and acidic residues" evidence="1">
    <location>
        <begin position="511"/>
        <end position="540"/>
    </location>
</feature>
<evidence type="ECO:0000313" key="6">
    <source>
        <dbReference type="Proteomes" id="UP000271974"/>
    </source>
</evidence>
<evidence type="ECO:0000313" key="5">
    <source>
        <dbReference type="EMBL" id="RUS80149.1"/>
    </source>
</evidence>
<feature type="chain" id="PRO_5019284037" description="Ig-like domain-containing protein" evidence="3">
    <location>
        <begin position="17"/>
        <end position="580"/>
    </location>
</feature>
<feature type="compositionally biased region" description="Basic and acidic residues" evidence="1">
    <location>
        <begin position="553"/>
        <end position="580"/>
    </location>
</feature>
<feature type="compositionally biased region" description="Basic residues" evidence="1">
    <location>
        <begin position="496"/>
        <end position="505"/>
    </location>
</feature>
<feature type="signal peptide" evidence="3">
    <location>
        <begin position="1"/>
        <end position="16"/>
    </location>
</feature>
<feature type="compositionally biased region" description="Basic and acidic residues" evidence="1">
    <location>
        <begin position="332"/>
        <end position="346"/>
    </location>
</feature>
<comment type="caution">
    <text evidence="5">The sequence shown here is derived from an EMBL/GenBank/DDBJ whole genome shotgun (WGS) entry which is preliminary data.</text>
</comment>
<evidence type="ECO:0000256" key="2">
    <source>
        <dbReference type="SAM" id="Phobius"/>
    </source>
</evidence>
<evidence type="ECO:0000256" key="1">
    <source>
        <dbReference type="SAM" id="MobiDB-lite"/>
    </source>
</evidence>
<dbReference type="Proteomes" id="UP000271974">
    <property type="component" value="Unassembled WGS sequence"/>
</dbReference>
<reference evidence="5 6" key="1">
    <citation type="submission" date="2019-01" db="EMBL/GenBank/DDBJ databases">
        <title>A draft genome assembly of the solar-powered sea slug Elysia chlorotica.</title>
        <authorList>
            <person name="Cai H."/>
            <person name="Li Q."/>
            <person name="Fang X."/>
            <person name="Li J."/>
            <person name="Curtis N.E."/>
            <person name="Altenburger A."/>
            <person name="Shibata T."/>
            <person name="Feng M."/>
            <person name="Maeda T."/>
            <person name="Schwartz J.A."/>
            <person name="Shigenobu S."/>
            <person name="Lundholm N."/>
            <person name="Nishiyama T."/>
            <person name="Yang H."/>
            <person name="Hasebe M."/>
            <person name="Li S."/>
            <person name="Pierce S.K."/>
            <person name="Wang J."/>
        </authorList>
    </citation>
    <scope>NUCLEOTIDE SEQUENCE [LARGE SCALE GENOMIC DNA]</scope>
    <source>
        <strain evidence="5">EC2010</strain>
        <tissue evidence="5">Whole organism of an adult</tissue>
    </source>
</reference>
<dbReference type="CDD" id="cd12087">
    <property type="entry name" value="TM_EGFR-like"/>
    <property type="match status" value="1"/>
</dbReference>
<evidence type="ECO:0000256" key="3">
    <source>
        <dbReference type="SAM" id="SignalP"/>
    </source>
</evidence>
<dbReference type="InterPro" id="IPR007110">
    <property type="entry name" value="Ig-like_dom"/>
</dbReference>
<dbReference type="Gene3D" id="2.60.40.10">
    <property type="entry name" value="Immunoglobulins"/>
    <property type="match status" value="1"/>
</dbReference>
<dbReference type="CDD" id="cd00096">
    <property type="entry name" value="Ig"/>
    <property type="match status" value="1"/>
</dbReference>
<dbReference type="InterPro" id="IPR003599">
    <property type="entry name" value="Ig_sub"/>
</dbReference>
<keyword evidence="6" id="KW-1185">Reference proteome</keyword>
<sequence length="580" mass="64603">MLCLLLHSLSFSLIAGQTQVISAALSSKNVIEAGVPLEFNCNADVVKLPDSEKNIRSVSLARKLHGSASYTTIVSYEPGFPIPGKFEYIPLGRAWTIAITEVPSASTNLDDYRKMNVKLTINDALCADGAVYQCKVRYWPGNTALAEDIVGEQNVTARAAIQNMFVTVRPSNDNFRYVENDVVTMECSVEGPPGLIVQWRYGNPNFGPLRDYTMVENILNDPDYPKSVPNTDCGAMHYRSSLNITLTEQDDGVMYACAARFEDKEHVDNITLSISAAVVSPAGDQGNTANTATGGSNDTGMIVGIIFGVLAFIIIVLLLVYFFWYRRRNGGNKDKDAENEDTKPDMHAPPPVFYSKPKKTPKDDKEDGTWDKNSDATDTWGRKPRYDTYDDDRGDDYNRRKPSSSSAGGRRGRQGSASSAVRDRDAYPSRSAYDDEDNGYGPENKDDSFGSSSKPRYEKRRPRETPTAPAPLTTTDVSGRSEDEASDAPLSGSNRQRPRPKRRTSRPSSTAEDKDDQRRTYRREDRDREYDREGERRGDPALHYAQLDLAPSSEREGGRRGGRRDDKRVDQPVEYAEIRV</sequence>
<dbReference type="AlphaFoldDB" id="A0A433TF53"/>
<dbReference type="InterPro" id="IPR036179">
    <property type="entry name" value="Ig-like_dom_sf"/>
</dbReference>
<feature type="transmembrane region" description="Helical" evidence="2">
    <location>
        <begin position="301"/>
        <end position="325"/>
    </location>
</feature>
<feature type="compositionally biased region" description="Low complexity" evidence="1">
    <location>
        <begin position="403"/>
        <end position="420"/>
    </location>
</feature>
<keyword evidence="3" id="KW-0732">Signal</keyword>
<feature type="compositionally biased region" description="Low complexity" evidence="1">
    <location>
        <begin position="465"/>
        <end position="475"/>
    </location>
</feature>
<dbReference type="OrthoDB" id="6120220at2759"/>
<protein>
    <recommendedName>
        <fullName evidence="4">Ig-like domain-containing protein</fullName>
    </recommendedName>
</protein>
<evidence type="ECO:0000259" key="4">
    <source>
        <dbReference type="PROSITE" id="PS50835"/>
    </source>
</evidence>
<feature type="domain" description="Ig-like" evidence="4">
    <location>
        <begin position="170"/>
        <end position="273"/>
    </location>
</feature>
<dbReference type="SUPFAM" id="SSF48726">
    <property type="entry name" value="Immunoglobulin"/>
    <property type="match status" value="1"/>
</dbReference>
<organism evidence="5 6">
    <name type="scientific">Elysia chlorotica</name>
    <name type="common">Eastern emerald elysia</name>
    <name type="synonym">Sea slug</name>
    <dbReference type="NCBI Taxonomy" id="188477"/>
    <lineage>
        <taxon>Eukaryota</taxon>
        <taxon>Metazoa</taxon>
        <taxon>Spiralia</taxon>
        <taxon>Lophotrochozoa</taxon>
        <taxon>Mollusca</taxon>
        <taxon>Gastropoda</taxon>
        <taxon>Heterobranchia</taxon>
        <taxon>Euthyneura</taxon>
        <taxon>Panpulmonata</taxon>
        <taxon>Sacoglossa</taxon>
        <taxon>Placobranchoidea</taxon>
        <taxon>Plakobranchidae</taxon>
        <taxon>Elysia</taxon>
    </lineage>
</organism>
<keyword evidence="2" id="KW-0812">Transmembrane</keyword>
<dbReference type="InterPro" id="IPR013783">
    <property type="entry name" value="Ig-like_fold"/>
</dbReference>
<dbReference type="EMBL" id="RQTK01000408">
    <property type="protein sequence ID" value="RUS80149.1"/>
    <property type="molecule type" value="Genomic_DNA"/>
</dbReference>
<name>A0A433TF53_ELYCH</name>
<gene>
    <name evidence="5" type="ORF">EGW08_012072</name>
</gene>
<feature type="compositionally biased region" description="Basic and acidic residues" evidence="1">
    <location>
        <begin position="360"/>
        <end position="388"/>
    </location>
</feature>
<dbReference type="PROSITE" id="PS50835">
    <property type="entry name" value="IG_LIKE"/>
    <property type="match status" value="1"/>
</dbReference>
<accession>A0A433TF53</accession>
<proteinExistence type="predicted"/>
<dbReference type="SMART" id="SM00409">
    <property type="entry name" value="IG"/>
    <property type="match status" value="2"/>
</dbReference>
<feature type="region of interest" description="Disordered" evidence="1">
    <location>
        <begin position="332"/>
        <end position="580"/>
    </location>
</feature>